<sequence length="212" mass="23489">NAVPPEPDAKQSASQDSPRLLQTKLQRLPRLSRDVAQASTSLRQHELFALLACFLAPVAGAYLLHTIRSQLTQRSENLVNDTNLVIFLLGAELRPFSHLIKMVQARTLHLQRVVQNSSASSLVSTSSSHRDEEELLKRLDAVEGKLADVVSGSTPVPSSSVSKKADISDLEKSIAKGMNPRLDALERAVRRYEKRATAQTMQIEQRFQQLEA</sequence>
<keyword evidence="3" id="KW-1185">Reference proteome</keyword>
<evidence type="ECO:0000313" key="3">
    <source>
        <dbReference type="Proteomes" id="UP001357485"/>
    </source>
</evidence>
<dbReference type="Proteomes" id="UP001357485">
    <property type="component" value="Unassembled WGS sequence"/>
</dbReference>
<feature type="non-terminal residue" evidence="2">
    <location>
        <position position="1"/>
    </location>
</feature>
<dbReference type="PANTHER" id="PTHR42032:SF1">
    <property type="entry name" value="YALI0E30679P"/>
    <property type="match status" value="1"/>
</dbReference>
<feature type="transmembrane region" description="Helical" evidence="1">
    <location>
        <begin position="47"/>
        <end position="64"/>
    </location>
</feature>
<proteinExistence type="predicted"/>
<keyword evidence="1" id="KW-0812">Transmembrane</keyword>
<evidence type="ECO:0000256" key="1">
    <source>
        <dbReference type="SAM" id="Phobius"/>
    </source>
</evidence>
<dbReference type="EMBL" id="JAVRRA010002685">
    <property type="protein sequence ID" value="KAK5277361.1"/>
    <property type="molecule type" value="Genomic_DNA"/>
</dbReference>
<accession>A0ABR0M2D4</accession>
<protein>
    <recommendedName>
        <fullName evidence="4">Endoplasmic reticulum transmembrane protein</fullName>
    </recommendedName>
</protein>
<evidence type="ECO:0000313" key="2">
    <source>
        <dbReference type="EMBL" id="KAK5277361.1"/>
    </source>
</evidence>
<keyword evidence="1" id="KW-1133">Transmembrane helix</keyword>
<name>A0ABR0M2D4_9PEZI</name>
<feature type="non-terminal residue" evidence="2">
    <location>
        <position position="212"/>
    </location>
</feature>
<reference evidence="2 3" key="1">
    <citation type="submission" date="2023-08" db="EMBL/GenBank/DDBJ databases">
        <title>Black Yeasts Isolated from many extreme environments.</title>
        <authorList>
            <person name="Coleine C."/>
            <person name="Stajich J.E."/>
            <person name="Selbmann L."/>
        </authorList>
    </citation>
    <scope>NUCLEOTIDE SEQUENCE [LARGE SCALE GENOMIC DNA]</scope>
    <source>
        <strain evidence="2 3">CCFEE 536</strain>
    </source>
</reference>
<gene>
    <name evidence="2" type="ORF">LTR16_009879</name>
</gene>
<evidence type="ECO:0008006" key="4">
    <source>
        <dbReference type="Google" id="ProtNLM"/>
    </source>
</evidence>
<dbReference type="PANTHER" id="PTHR42032">
    <property type="entry name" value="YALI0E30679P"/>
    <property type="match status" value="1"/>
</dbReference>
<organism evidence="2 3">
    <name type="scientific">Cryomyces antarcticus</name>
    <dbReference type="NCBI Taxonomy" id="329879"/>
    <lineage>
        <taxon>Eukaryota</taxon>
        <taxon>Fungi</taxon>
        <taxon>Dikarya</taxon>
        <taxon>Ascomycota</taxon>
        <taxon>Pezizomycotina</taxon>
        <taxon>Dothideomycetes</taxon>
        <taxon>Dothideomycetes incertae sedis</taxon>
        <taxon>Cryomyces</taxon>
    </lineage>
</organism>
<comment type="caution">
    <text evidence="2">The sequence shown here is derived from an EMBL/GenBank/DDBJ whole genome shotgun (WGS) entry which is preliminary data.</text>
</comment>
<keyword evidence="1" id="KW-0472">Membrane</keyword>